<feature type="domain" description="FAD/NAD(P)-binding" evidence="6">
    <location>
        <begin position="3"/>
        <end position="308"/>
    </location>
</feature>
<evidence type="ECO:0000313" key="8">
    <source>
        <dbReference type="Proteomes" id="UP000253628"/>
    </source>
</evidence>
<dbReference type="OrthoDB" id="9781621at2"/>
<dbReference type="Proteomes" id="UP000253628">
    <property type="component" value="Unassembled WGS sequence"/>
</dbReference>
<dbReference type="InterPro" id="IPR036188">
    <property type="entry name" value="FAD/NAD-bd_sf"/>
</dbReference>
<dbReference type="PRINTS" id="PR00368">
    <property type="entry name" value="FADPNR"/>
</dbReference>
<keyword evidence="3" id="KW-0285">Flavoprotein</keyword>
<evidence type="ECO:0000256" key="2">
    <source>
        <dbReference type="ARBA" id="ARBA00005272"/>
    </source>
</evidence>
<evidence type="ECO:0000256" key="3">
    <source>
        <dbReference type="ARBA" id="ARBA00022630"/>
    </source>
</evidence>
<proteinExistence type="inferred from homology"/>
<reference evidence="7 8" key="1">
    <citation type="submission" date="2018-06" db="EMBL/GenBank/DDBJ databases">
        <title>Genomic Encyclopedia of Type Strains, Phase IV (KMG-IV): sequencing the most valuable type-strain genomes for metagenomic binning, comparative biology and taxonomic classification.</title>
        <authorList>
            <person name="Goeker M."/>
        </authorList>
    </citation>
    <scope>NUCLEOTIDE SEQUENCE [LARGE SCALE GENOMIC DNA]</scope>
    <source>
        <strain evidence="7 8">DSM 25520</strain>
    </source>
</reference>
<sequence>MKSIVVIGGGFAGLWSAAGAARKLDELNVSANEVKITLIDQNDFHSIRVRNYEDDLEVSVIPLARVLDPINVARVKGKVVGLDLARQTVQVDTGMGTQDVTYDKLVYALGSQLRRPPIPGLADHSFDVDTYHGAKRLEQHLESLPAAARGDERYTALVVGAGLTGIEIACELPARLAKIKALAGGTEPIRVLLADSSPTIGSDMGSQAQAVIDEALKSLGVETRTGVAITKVDASGVTLADGEEIPAATVIWCAGMKANDLSSLLPVEKDRMGRVAVDEFMRVKGMDNVFAAGDAAWSMLDETHASVMSCQHGRPMGRYAGHNVAADIMGTEMLPLHIDWYTTVLDLGPWGAVYTMGWDRQVIATRDAAKQTKRTINGQRIYPPQSGDRAEILAAAAPEVQAPPATQRQALDSPAC</sequence>
<accession>A0A366HL74</accession>
<dbReference type="SUPFAM" id="SSF51905">
    <property type="entry name" value="FAD/NAD(P)-binding domain"/>
    <property type="match status" value="1"/>
</dbReference>
<evidence type="ECO:0000256" key="4">
    <source>
        <dbReference type="ARBA" id="ARBA00022827"/>
    </source>
</evidence>
<dbReference type="InterPro" id="IPR023753">
    <property type="entry name" value="FAD/NAD-binding_dom"/>
</dbReference>
<evidence type="ECO:0000259" key="6">
    <source>
        <dbReference type="Pfam" id="PF07992"/>
    </source>
</evidence>
<protein>
    <submittedName>
        <fullName evidence="7">NADH dehydrogenase</fullName>
    </submittedName>
</protein>
<dbReference type="GO" id="GO:0019646">
    <property type="term" value="P:aerobic electron transport chain"/>
    <property type="evidence" value="ECO:0007669"/>
    <property type="project" value="TreeGrafter"/>
</dbReference>
<comment type="similarity">
    <text evidence="2">Belongs to the NADH dehydrogenase family.</text>
</comment>
<keyword evidence="8" id="KW-1185">Reference proteome</keyword>
<dbReference type="InterPro" id="IPR051169">
    <property type="entry name" value="NADH-Q_oxidoreductase"/>
</dbReference>
<dbReference type="PRINTS" id="PR00411">
    <property type="entry name" value="PNDRDTASEI"/>
</dbReference>
<dbReference type="Pfam" id="PF07992">
    <property type="entry name" value="Pyr_redox_2"/>
    <property type="match status" value="1"/>
</dbReference>
<keyword evidence="5" id="KW-0560">Oxidoreductase</keyword>
<evidence type="ECO:0000313" key="7">
    <source>
        <dbReference type="EMBL" id="RBP42961.1"/>
    </source>
</evidence>
<dbReference type="Gene3D" id="3.50.50.100">
    <property type="match status" value="1"/>
</dbReference>
<comment type="caution">
    <text evidence="7">The sequence shown here is derived from an EMBL/GenBank/DDBJ whole genome shotgun (WGS) entry which is preliminary data.</text>
</comment>
<dbReference type="AlphaFoldDB" id="A0A366HL74"/>
<organism evidence="7 8">
    <name type="scientific">Eoetvoesiella caeni</name>
    <dbReference type="NCBI Taxonomy" id="645616"/>
    <lineage>
        <taxon>Bacteria</taxon>
        <taxon>Pseudomonadati</taxon>
        <taxon>Pseudomonadota</taxon>
        <taxon>Betaproteobacteria</taxon>
        <taxon>Burkholderiales</taxon>
        <taxon>Alcaligenaceae</taxon>
        <taxon>Eoetvoesiella</taxon>
    </lineage>
</organism>
<evidence type="ECO:0000256" key="1">
    <source>
        <dbReference type="ARBA" id="ARBA00001974"/>
    </source>
</evidence>
<evidence type="ECO:0000256" key="5">
    <source>
        <dbReference type="ARBA" id="ARBA00023002"/>
    </source>
</evidence>
<keyword evidence="4" id="KW-0274">FAD</keyword>
<name>A0A366HL74_9BURK</name>
<dbReference type="PANTHER" id="PTHR42913">
    <property type="entry name" value="APOPTOSIS-INDUCING FACTOR 1"/>
    <property type="match status" value="1"/>
</dbReference>
<dbReference type="RefSeq" id="WP_113931279.1">
    <property type="nucleotide sequence ID" value="NZ_JACCEU010000001.1"/>
</dbReference>
<dbReference type="EMBL" id="QNRQ01000001">
    <property type="protein sequence ID" value="RBP42961.1"/>
    <property type="molecule type" value="Genomic_DNA"/>
</dbReference>
<gene>
    <name evidence="7" type="ORF">DFR37_10186</name>
</gene>
<dbReference type="GO" id="GO:0003955">
    <property type="term" value="F:NAD(P)H dehydrogenase (quinone) activity"/>
    <property type="evidence" value="ECO:0007669"/>
    <property type="project" value="TreeGrafter"/>
</dbReference>
<comment type="cofactor">
    <cofactor evidence="1">
        <name>FAD</name>
        <dbReference type="ChEBI" id="CHEBI:57692"/>
    </cofactor>
</comment>
<dbReference type="PANTHER" id="PTHR42913:SF3">
    <property type="entry name" value="64 KDA MITOCHONDRIAL NADH DEHYDROGENASE (EUROFUNG)"/>
    <property type="match status" value="1"/>
</dbReference>